<keyword evidence="1" id="KW-0732">Signal</keyword>
<organism evidence="2 5">
    <name type="scientific">Rouxiella silvae</name>
    <dbReference type="NCBI Taxonomy" id="1646373"/>
    <lineage>
        <taxon>Bacteria</taxon>
        <taxon>Pseudomonadati</taxon>
        <taxon>Pseudomonadota</taxon>
        <taxon>Gammaproteobacteria</taxon>
        <taxon>Enterobacterales</taxon>
        <taxon>Yersiniaceae</taxon>
        <taxon>Rouxiella</taxon>
    </lineage>
</organism>
<dbReference type="PROSITE" id="PS51257">
    <property type="entry name" value="PROKAR_LIPOPROTEIN"/>
    <property type="match status" value="1"/>
</dbReference>
<dbReference type="EMBL" id="MRWD01000057">
    <property type="protein sequence ID" value="ORJ19494.1"/>
    <property type="molecule type" value="Genomic_DNA"/>
</dbReference>
<reference evidence="3 4" key="2">
    <citation type="journal article" date="2017" name="Int. J. Syst. Evol. Microbiol.">
        <title>Rouxiella badensis sp. nov. and Rouxiella silvae sp. nov. isolated from peat bog soil in Germany and emendation of the genus description.</title>
        <authorList>
            <person name="Le Fleche-Mateos A."/>
            <person name="Kugler J.H."/>
            <person name="Hansen S.H."/>
            <person name="Syldatk C."/>
            <person name="Hausmann R."/>
            <person name="Lomprez F."/>
            <person name="Vandenbogaert M."/>
            <person name="Manuguerra J.C."/>
            <person name="Grimont P.A."/>
        </authorList>
    </citation>
    <scope>NUCLEOTIDE SEQUENCE [LARGE SCALE GENOMIC DNA]</scope>
    <source>
        <strain evidence="3 4">213</strain>
    </source>
</reference>
<feature type="signal peptide" evidence="1">
    <location>
        <begin position="1"/>
        <end position="18"/>
    </location>
</feature>
<proteinExistence type="predicted"/>
<evidence type="ECO:0000313" key="2">
    <source>
        <dbReference type="EMBL" id="MBF6637108.1"/>
    </source>
</evidence>
<dbReference type="EMBL" id="JADMKS010000004">
    <property type="protein sequence ID" value="MBF6637108.1"/>
    <property type="molecule type" value="Genomic_DNA"/>
</dbReference>
<name>A0AA41BX12_9GAMM</name>
<reference evidence="3" key="1">
    <citation type="submission" date="2016-12" db="EMBL/GenBank/DDBJ databases">
        <authorList>
            <person name="Le Fleche-Mateos A."/>
        </authorList>
    </citation>
    <scope>NUCLEOTIDE SEQUENCE</scope>
    <source>
        <strain evidence="3">213</strain>
    </source>
</reference>
<dbReference type="RefSeq" id="WP_055771325.1">
    <property type="nucleotide sequence ID" value="NZ_CBCSCF010000003.1"/>
</dbReference>
<reference evidence="2" key="3">
    <citation type="submission" date="2020-11" db="EMBL/GenBank/DDBJ databases">
        <authorList>
            <person name="Lee S.D."/>
        </authorList>
    </citation>
    <scope>NUCLEOTIDE SEQUENCE</scope>
    <source>
        <strain evidence="2">SAP-2</strain>
    </source>
</reference>
<feature type="chain" id="PRO_5041440093" evidence="1">
    <location>
        <begin position="19"/>
        <end position="159"/>
    </location>
</feature>
<gene>
    <name evidence="3" type="ORF">BS639_19905</name>
    <name evidence="2" type="ORF">ITX54_10640</name>
</gene>
<accession>A0AA41BX12</accession>
<keyword evidence="4" id="KW-1185">Reference proteome</keyword>
<sequence length="159" mass="17302">MKKIIGLSLLFALAGCQATKPPAPTDDTIISSKINGMTLTYRHIVQPPTAFTPLNLDYRTLYTTSVMSSPGYEGKLIKYLSNGEHIEVLGIAESDWLAVSDRADNQLIGYTPLKSAVKSDLYDGVVAQHRPRMAQKQCVKVDGGSQACRQGSSATWVIK</sequence>
<evidence type="ECO:0000256" key="1">
    <source>
        <dbReference type="SAM" id="SignalP"/>
    </source>
</evidence>
<evidence type="ECO:0000313" key="4">
    <source>
        <dbReference type="Proteomes" id="UP000192722"/>
    </source>
</evidence>
<comment type="caution">
    <text evidence="2">The sequence shown here is derived from an EMBL/GenBank/DDBJ whole genome shotgun (WGS) entry which is preliminary data.</text>
</comment>
<dbReference type="Proteomes" id="UP000705283">
    <property type="component" value="Unassembled WGS sequence"/>
</dbReference>
<reference evidence="2" key="4">
    <citation type="submission" date="2022-09" db="EMBL/GenBank/DDBJ databases">
        <title>Rouxiella aceris sp. nov., isolated from tree sap and emended description of the genus Rhouxiella.</title>
        <authorList>
            <person name="Kim I.S."/>
        </authorList>
    </citation>
    <scope>NUCLEOTIDE SEQUENCE</scope>
    <source>
        <strain evidence="2">SAP-2</strain>
    </source>
</reference>
<dbReference type="AlphaFoldDB" id="A0AA41BX12"/>
<evidence type="ECO:0000313" key="3">
    <source>
        <dbReference type="EMBL" id="ORJ19494.1"/>
    </source>
</evidence>
<protein>
    <submittedName>
        <fullName evidence="2">SH3 domain-containing protein</fullName>
    </submittedName>
</protein>
<evidence type="ECO:0000313" key="5">
    <source>
        <dbReference type="Proteomes" id="UP000705283"/>
    </source>
</evidence>
<dbReference type="Proteomes" id="UP000192722">
    <property type="component" value="Unassembled WGS sequence"/>
</dbReference>